<evidence type="ECO:0000313" key="2">
    <source>
        <dbReference type="EMBL" id="ELY30438.1"/>
    </source>
</evidence>
<dbReference type="Proteomes" id="UP000011585">
    <property type="component" value="Unassembled WGS sequence"/>
</dbReference>
<dbReference type="EMBL" id="AOHT01000010">
    <property type="protein sequence ID" value="ELY30438.1"/>
    <property type="molecule type" value="Genomic_DNA"/>
</dbReference>
<dbReference type="RefSeq" id="WP_006054161.1">
    <property type="nucleotide sequence ID" value="NC_014729.1"/>
</dbReference>
<evidence type="ECO:0008006" key="5">
    <source>
        <dbReference type="Google" id="ProtNLM"/>
    </source>
</evidence>
<reference evidence="2 4" key="2">
    <citation type="journal article" date="2014" name="PLoS Genet.">
        <title>Phylogenetically driven sequencing of extremely halophilic archaea reveals strategies for static and dynamic osmo-response.</title>
        <authorList>
            <person name="Becker E.A."/>
            <person name="Seitzer P.M."/>
            <person name="Tritt A."/>
            <person name="Larsen D."/>
            <person name="Krusor M."/>
            <person name="Yao A.I."/>
            <person name="Wu D."/>
            <person name="Madern D."/>
            <person name="Eisen J.A."/>
            <person name="Darling A.E."/>
            <person name="Facciotti M.T."/>
        </authorList>
    </citation>
    <scope>NUCLEOTIDE SEQUENCE [LARGE SCALE GENOMIC DNA]</scope>
    <source>
        <strain evidence="2 4">DSM 11551</strain>
    </source>
</reference>
<evidence type="ECO:0000313" key="3">
    <source>
        <dbReference type="Proteomes" id="UP000006663"/>
    </source>
</evidence>
<sequence length="358" mass="41473">MVEYKNQHYVPRFYLRNFSDDGQKIWLYNMQANREFTEPISRVCARDYFYSDETDVEKEIGSIESALSKGLGELLAIQSVSKFQTEKELKPDWLRVLQFLTFQEARTALSKEEIEQDGEVMFETFVRAGIEAGELDPELLEEVREGNVWLEHEQSPQLLPMLYQLHCAPLLADLWGTLLVNKTGTELVTSDHPVVRHNPYFLGEGHPQEIGLQSRGLQIYCPLTSHHYLLLHDPECYEIECSSEGVREIHDTAVINELNKLQIVNCDNNVFYGTEGRQEEMDCLWEQLGELADTNRDDRGTVRTEGGIGVYTKISAPRFCPELPFVEKESNIEYQRERVEGALEEQEEFWEEQFGDFV</sequence>
<keyword evidence="3" id="KW-1185">Reference proteome</keyword>
<proteinExistence type="predicted"/>
<evidence type="ECO:0000313" key="1">
    <source>
        <dbReference type="EMBL" id="ADQ66932.1"/>
    </source>
</evidence>
<name>E4NSE3_HALBP</name>
<dbReference type="AlphaFoldDB" id="E4NSE3"/>
<organism evidence="1 3">
    <name type="scientific">Halogeometricum borinquense (strain ATCC 700274 / DSM 11551 / JCM 10706 / KCTC 4070 / PR3)</name>
    <dbReference type="NCBI Taxonomy" id="469382"/>
    <lineage>
        <taxon>Archaea</taxon>
        <taxon>Methanobacteriati</taxon>
        <taxon>Methanobacteriota</taxon>
        <taxon>Stenosarchaea group</taxon>
        <taxon>Halobacteria</taxon>
        <taxon>Halobacteriales</taxon>
        <taxon>Haloferacaceae</taxon>
        <taxon>Halogeometricum</taxon>
    </lineage>
</organism>
<evidence type="ECO:0000313" key="4">
    <source>
        <dbReference type="Proteomes" id="UP000011585"/>
    </source>
</evidence>
<dbReference type="eggNOG" id="arCOG11922">
    <property type="taxonomic scope" value="Archaea"/>
</dbReference>
<reference evidence="1 3" key="1">
    <citation type="journal article" date="2009" name="Stand. Genomic Sci.">
        <title>Complete genome sequence of Halogeometricum borinquense type strain (PR3).</title>
        <authorList>
            <person name="Malfatti S."/>
            <person name="Tindall B.J."/>
            <person name="Schneider S."/>
            <person name="Fahnrich R."/>
            <person name="Lapidus A."/>
            <person name="Labuttii K."/>
            <person name="Copeland A."/>
            <person name="Glavina Del Rio T."/>
            <person name="Nolan M."/>
            <person name="Chen F."/>
            <person name="Lucas S."/>
            <person name="Tice H."/>
            <person name="Cheng J.F."/>
            <person name="Bruce D."/>
            <person name="Goodwin L."/>
            <person name="Pitluck S."/>
            <person name="Anderson I."/>
            <person name="Pati A."/>
            <person name="Ivanova N."/>
            <person name="Mavromatis K."/>
            <person name="Chen A."/>
            <person name="Palaniappan K."/>
            <person name="D'haeseleer P."/>
            <person name="Goker M."/>
            <person name="Bristow J."/>
            <person name="Eisen J.A."/>
            <person name="Markowitz V."/>
            <person name="Hugenholtz P."/>
            <person name="Kyrpides N.C."/>
            <person name="Klenk H.P."/>
            <person name="Chain P."/>
        </authorList>
    </citation>
    <scope>NUCLEOTIDE SEQUENCE [LARGE SCALE GENOMIC DNA]</scope>
    <source>
        <strain evidence="3">ATCC 700274 / DSM 11551 / JCM 10706 / KCTC 4070 / PR3</strain>
        <strain evidence="1">PR 3</strain>
    </source>
</reference>
<gene>
    <name evidence="1" type="ordered locus">Hbor_13500</name>
    <name evidence="2" type="ORF">C499_04193</name>
</gene>
<dbReference type="OrthoDB" id="275776at2157"/>
<dbReference type="InterPro" id="IPR025332">
    <property type="entry name" value="DUF4238"/>
</dbReference>
<dbReference type="KEGG" id="hbo:Hbor_13500"/>
<dbReference type="GeneID" id="9993169"/>
<dbReference type="Pfam" id="PF14022">
    <property type="entry name" value="DUF4238"/>
    <property type="match status" value="1"/>
</dbReference>
<accession>E4NSE3</accession>
<dbReference type="HOGENOM" id="CLU_772950_0_0_2"/>
<dbReference type="Proteomes" id="UP000006663">
    <property type="component" value="Chromosome"/>
</dbReference>
<protein>
    <recommendedName>
        <fullName evidence="5">DUF4238 domain-containing protein</fullName>
    </recommendedName>
</protein>
<dbReference type="STRING" id="469382.Hbor_13500"/>
<dbReference type="EMBL" id="CP001690">
    <property type="protein sequence ID" value="ADQ66932.1"/>
    <property type="molecule type" value="Genomic_DNA"/>
</dbReference>